<proteinExistence type="predicted"/>
<dbReference type="RefSeq" id="WP_146371607.1">
    <property type="nucleotide sequence ID" value="NZ_SJPP01000001.1"/>
</dbReference>
<dbReference type="Pfam" id="PF05239">
    <property type="entry name" value="PRC"/>
    <property type="match status" value="2"/>
</dbReference>
<protein>
    <submittedName>
        <fullName evidence="2">PRC-barrel domain protein</fullName>
    </submittedName>
</protein>
<sequence length="337" mass="38039">MNCLKHRNPNSRILFPHFRFSDWHETLLFAMGLAILGTPLLLGDELRDADTAANTSRRGLADIKVTIDNGHKGSPEGPVSFDSEKAPSKSAWIFRSSAILNTPVVSETGQALGHVEELVINVRNGDVRYAAVELPTLLGREKLLAIPWNSLVLHRNEQGRLHFVVNIPLDKLKKAPGFDRDHWPNVGNRKWADEIAVYYGVIIKEGDLKSNFGTDVKALDQVPYLIRSKQMVEMPINDSEGETVGHVHDLLVDFATGSARYAICSLEEKSKQHKMIAIPLFVLEFQNDSQSPHFILTMERERLSETPSFEKSAWPNIREPMWSQYIDAFYQANLNTK</sequence>
<keyword evidence="3" id="KW-1185">Reference proteome</keyword>
<dbReference type="AlphaFoldDB" id="A0A5C6BT16"/>
<comment type="caution">
    <text evidence="2">The sequence shown here is derived from an EMBL/GenBank/DDBJ whole genome shotgun (WGS) entry which is preliminary data.</text>
</comment>
<dbReference type="Gene3D" id="2.30.30.240">
    <property type="entry name" value="PRC-barrel domain"/>
    <property type="match status" value="2"/>
</dbReference>
<evidence type="ECO:0000313" key="2">
    <source>
        <dbReference type="EMBL" id="TWU14336.1"/>
    </source>
</evidence>
<dbReference type="Proteomes" id="UP000320735">
    <property type="component" value="Unassembled WGS sequence"/>
</dbReference>
<accession>A0A5C6BT16</accession>
<organism evidence="2 3">
    <name type="scientific">Symmachiella macrocystis</name>
    <dbReference type="NCBI Taxonomy" id="2527985"/>
    <lineage>
        <taxon>Bacteria</taxon>
        <taxon>Pseudomonadati</taxon>
        <taxon>Planctomycetota</taxon>
        <taxon>Planctomycetia</taxon>
        <taxon>Planctomycetales</taxon>
        <taxon>Planctomycetaceae</taxon>
        <taxon>Symmachiella</taxon>
    </lineage>
</organism>
<gene>
    <name evidence="2" type="ORF">CA54_31810</name>
</gene>
<dbReference type="PANTHER" id="PTHR36505">
    <property type="entry name" value="BLR1072 PROTEIN"/>
    <property type="match status" value="1"/>
</dbReference>
<feature type="domain" description="PRC-barrel" evidence="1">
    <location>
        <begin position="94"/>
        <end position="154"/>
    </location>
</feature>
<dbReference type="SUPFAM" id="SSF50346">
    <property type="entry name" value="PRC-barrel domain"/>
    <property type="match status" value="2"/>
</dbReference>
<name>A0A5C6BT16_9PLAN</name>
<dbReference type="OrthoDB" id="286778at2"/>
<feature type="domain" description="PRC-barrel" evidence="1">
    <location>
        <begin position="227"/>
        <end position="280"/>
    </location>
</feature>
<dbReference type="InterPro" id="IPR011033">
    <property type="entry name" value="PRC_barrel-like_sf"/>
</dbReference>
<dbReference type="EMBL" id="SJPP01000001">
    <property type="protein sequence ID" value="TWU14336.1"/>
    <property type="molecule type" value="Genomic_DNA"/>
</dbReference>
<dbReference type="PANTHER" id="PTHR36505:SF1">
    <property type="entry name" value="BLR1072 PROTEIN"/>
    <property type="match status" value="1"/>
</dbReference>
<dbReference type="InterPro" id="IPR027275">
    <property type="entry name" value="PRC-brl_dom"/>
</dbReference>
<evidence type="ECO:0000259" key="1">
    <source>
        <dbReference type="Pfam" id="PF05239"/>
    </source>
</evidence>
<evidence type="ECO:0000313" key="3">
    <source>
        <dbReference type="Proteomes" id="UP000320735"/>
    </source>
</evidence>
<reference evidence="2 3" key="1">
    <citation type="submission" date="2019-02" db="EMBL/GenBank/DDBJ databases">
        <title>Deep-cultivation of Planctomycetes and their phenomic and genomic characterization uncovers novel biology.</title>
        <authorList>
            <person name="Wiegand S."/>
            <person name="Jogler M."/>
            <person name="Boedeker C."/>
            <person name="Pinto D."/>
            <person name="Vollmers J."/>
            <person name="Rivas-Marin E."/>
            <person name="Kohn T."/>
            <person name="Peeters S.H."/>
            <person name="Heuer A."/>
            <person name="Rast P."/>
            <person name="Oberbeckmann S."/>
            <person name="Bunk B."/>
            <person name="Jeske O."/>
            <person name="Meyerdierks A."/>
            <person name="Storesund J.E."/>
            <person name="Kallscheuer N."/>
            <person name="Luecker S."/>
            <person name="Lage O.M."/>
            <person name="Pohl T."/>
            <person name="Merkel B.J."/>
            <person name="Hornburger P."/>
            <person name="Mueller R.-W."/>
            <person name="Bruemmer F."/>
            <person name="Labrenz M."/>
            <person name="Spormann A.M."/>
            <person name="Op Den Camp H."/>
            <person name="Overmann J."/>
            <person name="Amann R."/>
            <person name="Jetten M.S.M."/>
            <person name="Mascher T."/>
            <person name="Medema M.H."/>
            <person name="Devos D.P."/>
            <person name="Kaster A.-K."/>
            <person name="Ovreas L."/>
            <person name="Rohde M."/>
            <person name="Galperin M.Y."/>
            <person name="Jogler C."/>
        </authorList>
    </citation>
    <scope>NUCLEOTIDE SEQUENCE [LARGE SCALE GENOMIC DNA]</scope>
    <source>
        <strain evidence="2 3">CA54</strain>
    </source>
</reference>